<dbReference type="GO" id="GO:0016042">
    <property type="term" value="P:lipid catabolic process"/>
    <property type="evidence" value="ECO:0007669"/>
    <property type="project" value="TreeGrafter"/>
</dbReference>
<evidence type="ECO:0000259" key="9">
    <source>
        <dbReference type="Pfam" id="PF00151"/>
    </source>
</evidence>
<feature type="binding site" evidence="6">
    <location>
        <position position="247"/>
    </location>
    <ligand>
        <name>Ca(2+)</name>
        <dbReference type="ChEBI" id="CHEBI:29108"/>
    </ligand>
</feature>
<accession>A0A1W0WKN6</accession>
<feature type="chain" id="PRO_5012867906" evidence="8">
    <location>
        <begin position="20"/>
        <end position="533"/>
    </location>
</feature>
<evidence type="ECO:0000256" key="5">
    <source>
        <dbReference type="PIRSR" id="PIRSR000865-1"/>
    </source>
</evidence>
<protein>
    <submittedName>
        <fullName evidence="10">Pancreatic triacylglycerol lipase</fullName>
    </submittedName>
</protein>
<feature type="active site" description="Charge relay system" evidence="5">
    <location>
        <position position="228"/>
    </location>
</feature>
<dbReference type="PANTHER" id="PTHR11610">
    <property type="entry name" value="LIPASE"/>
    <property type="match status" value="1"/>
</dbReference>
<feature type="active site" description="Charge relay system" evidence="5">
    <location>
        <position position="325"/>
    </location>
</feature>
<keyword evidence="6" id="KW-0106">Calcium</keyword>
<dbReference type="SMR" id="A0A1W0WKN6"/>
<sequence length="533" mass="58448">MSATAVVLAVALTVAACLAAASPASRISQEKEPRKVKAVYPMPTARAEACCADLGCYSSGGDFFSLLNRPINSVPNCRIQDNLRLHLNTRRNPVQTQVLDPYNAVTIEDSHFNASAKTQIIIHGFADGYWWPWWVQTVSELLKDGNHNVIRLDWSAGNLPPYLQATANVRLVGSYVAKFIHHLVSVHGVNPADVHIIGHSLGAHGAGYAGTVTQQQHNFPVGRITGLDPAGPYFTNLPVSVRLDPSDATVVDTIVTDGETIFNWAFGSHQAMGHINFYPNGGKNQPGCDQGILATIFGGPTMNSTTFDVLGTAAATSLEVVACNHARAPVLFYESINNPACTMKSFQCSDYDSFLRGECFSCRGQRCAALGYHANLSLAEGSGTKNFYTLTTSRSPFCTSPHKIQFTLKTKAAESSSKDKLGYVYVTLYGSLATSARVQLTPEAVELNPGQTYTFFFETPRDLGTVESVVFYWEARFLQSMNPLEWFRTQYIYLEGSLLLIEQDELVSMFRPAREQVEEKKVLLASLTHSFEQ</sequence>
<name>A0A1W0WKN6_HYPEX</name>
<comment type="similarity">
    <text evidence="2 7">Belongs to the AB hydrolase superfamily. Lipase family.</text>
</comment>
<comment type="subcellular location">
    <subcellularLocation>
        <location evidence="1">Secreted</location>
    </subcellularLocation>
</comment>
<reference evidence="11" key="1">
    <citation type="submission" date="2017-01" db="EMBL/GenBank/DDBJ databases">
        <title>Comparative genomics of anhydrobiosis in the tardigrade Hypsibius dujardini.</title>
        <authorList>
            <person name="Yoshida Y."/>
            <person name="Koutsovoulos G."/>
            <person name="Laetsch D."/>
            <person name="Stevens L."/>
            <person name="Kumar S."/>
            <person name="Horikawa D."/>
            <person name="Ishino K."/>
            <person name="Komine S."/>
            <person name="Tomita M."/>
            <person name="Blaxter M."/>
            <person name="Arakawa K."/>
        </authorList>
    </citation>
    <scope>NUCLEOTIDE SEQUENCE [LARGE SCALE GENOMIC DNA]</scope>
    <source>
        <strain evidence="11">Z151</strain>
    </source>
</reference>
<feature type="binding site" evidence="6">
    <location>
        <position position="242"/>
    </location>
    <ligand>
        <name>Ca(2+)</name>
        <dbReference type="ChEBI" id="CHEBI:29108"/>
    </ligand>
</feature>
<dbReference type="GO" id="GO:0004806">
    <property type="term" value="F:triacylglycerol lipase activity"/>
    <property type="evidence" value="ECO:0007669"/>
    <property type="project" value="InterPro"/>
</dbReference>
<dbReference type="Proteomes" id="UP000192578">
    <property type="component" value="Unassembled WGS sequence"/>
</dbReference>
<keyword evidence="4" id="KW-1015">Disulfide bond</keyword>
<proteinExistence type="inferred from homology"/>
<dbReference type="EMBL" id="MTYJ01000082">
    <property type="protein sequence ID" value="OQV15770.1"/>
    <property type="molecule type" value="Genomic_DNA"/>
</dbReference>
<dbReference type="InterPro" id="IPR000734">
    <property type="entry name" value="TAG_lipase"/>
</dbReference>
<feature type="domain" description="Lipase" evidence="9">
    <location>
        <begin position="48"/>
        <end position="397"/>
    </location>
</feature>
<evidence type="ECO:0000256" key="8">
    <source>
        <dbReference type="SAM" id="SignalP"/>
    </source>
</evidence>
<dbReference type="SUPFAM" id="SSF53474">
    <property type="entry name" value="alpha/beta-Hydrolases"/>
    <property type="match status" value="1"/>
</dbReference>
<evidence type="ECO:0000313" key="11">
    <source>
        <dbReference type="Proteomes" id="UP000192578"/>
    </source>
</evidence>
<dbReference type="SUPFAM" id="SSF49723">
    <property type="entry name" value="Lipase/lipooxygenase domain (PLAT/LH2 domain)"/>
    <property type="match status" value="1"/>
</dbReference>
<keyword evidence="8" id="KW-0732">Signal</keyword>
<evidence type="ECO:0000256" key="3">
    <source>
        <dbReference type="ARBA" id="ARBA00022525"/>
    </source>
</evidence>
<dbReference type="CDD" id="cd00707">
    <property type="entry name" value="Pancreat_lipase_like"/>
    <property type="match status" value="1"/>
</dbReference>
<comment type="caution">
    <text evidence="10">The sequence shown here is derived from an EMBL/GenBank/DDBJ whole genome shotgun (WGS) entry which is preliminary data.</text>
</comment>
<dbReference type="InterPro" id="IPR013818">
    <property type="entry name" value="Lipase"/>
</dbReference>
<dbReference type="PRINTS" id="PR00823">
    <property type="entry name" value="PANCLIPASE"/>
</dbReference>
<dbReference type="GO" id="GO:0046872">
    <property type="term" value="F:metal ion binding"/>
    <property type="evidence" value="ECO:0007669"/>
    <property type="project" value="UniProtKB-KW"/>
</dbReference>
<dbReference type="Gene3D" id="2.60.60.20">
    <property type="entry name" value="PLAT/LH2 domain"/>
    <property type="match status" value="1"/>
</dbReference>
<dbReference type="PANTHER" id="PTHR11610:SF173">
    <property type="entry name" value="LIPASE DOMAIN-CONTAINING PROTEIN-RELATED"/>
    <property type="match status" value="1"/>
</dbReference>
<feature type="binding site" evidence="6">
    <location>
        <position position="244"/>
    </location>
    <ligand>
        <name>Ca(2+)</name>
        <dbReference type="ChEBI" id="CHEBI:29108"/>
    </ligand>
</feature>
<evidence type="ECO:0000256" key="4">
    <source>
        <dbReference type="ARBA" id="ARBA00023157"/>
    </source>
</evidence>
<evidence type="ECO:0000256" key="2">
    <source>
        <dbReference type="ARBA" id="ARBA00010701"/>
    </source>
</evidence>
<evidence type="ECO:0000313" key="10">
    <source>
        <dbReference type="EMBL" id="OQV15770.1"/>
    </source>
</evidence>
<dbReference type="InterPro" id="IPR036392">
    <property type="entry name" value="PLAT/LH2_dom_sf"/>
</dbReference>
<keyword evidence="3" id="KW-0964">Secreted</keyword>
<dbReference type="AlphaFoldDB" id="A0A1W0WKN6"/>
<dbReference type="PIRSF" id="PIRSF000865">
    <property type="entry name" value="Lipoprotein_lipase_LIPH"/>
    <property type="match status" value="1"/>
</dbReference>
<dbReference type="OrthoDB" id="199913at2759"/>
<dbReference type="PRINTS" id="PR00821">
    <property type="entry name" value="TAGLIPASE"/>
</dbReference>
<dbReference type="InterPro" id="IPR016272">
    <property type="entry name" value="Lipase_LIPH"/>
</dbReference>
<feature type="signal peptide" evidence="8">
    <location>
        <begin position="1"/>
        <end position="19"/>
    </location>
</feature>
<dbReference type="InterPro" id="IPR002331">
    <property type="entry name" value="Lipase_panc"/>
</dbReference>
<dbReference type="ESTHER" id="hypdu-a0a1w0wkn6">
    <property type="family name" value="Pancreatic_lipase"/>
</dbReference>
<evidence type="ECO:0000256" key="6">
    <source>
        <dbReference type="PIRSR" id="PIRSR000865-2"/>
    </source>
</evidence>
<dbReference type="InterPro" id="IPR029058">
    <property type="entry name" value="AB_hydrolase_fold"/>
</dbReference>
<dbReference type="Gene3D" id="3.40.50.1820">
    <property type="entry name" value="alpha/beta hydrolase"/>
    <property type="match status" value="1"/>
</dbReference>
<keyword evidence="11" id="KW-1185">Reference proteome</keyword>
<evidence type="ECO:0000256" key="7">
    <source>
        <dbReference type="RuleBase" id="RU004262"/>
    </source>
</evidence>
<gene>
    <name evidence="10" type="ORF">BV898_10024</name>
</gene>
<evidence type="ECO:0000256" key="1">
    <source>
        <dbReference type="ARBA" id="ARBA00004613"/>
    </source>
</evidence>
<dbReference type="InterPro" id="IPR033906">
    <property type="entry name" value="Lipase_N"/>
</dbReference>
<feature type="active site" description="Nucleophile" evidence="5">
    <location>
        <position position="200"/>
    </location>
</feature>
<keyword evidence="6" id="KW-0479">Metal-binding</keyword>
<dbReference type="GO" id="GO:0005615">
    <property type="term" value="C:extracellular space"/>
    <property type="evidence" value="ECO:0007669"/>
    <property type="project" value="TreeGrafter"/>
</dbReference>
<organism evidence="10 11">
    <name type="scientific">Hypsibius exemplaris</name>
    <name type="common">Freshwater tardigrade</name>
    <dbReference type="NCBI Taxonomy" id="2072580"/>
    <lineage>
        <taxon>Eukaryota</taxon>
        <taxon>Metazoa</taxon>
        <taxon>Ecdysozoa</taxon>
        <taxon>Tardigrada</taxon>
        <taxon>Eutardigrada</taxon>
        <taxon>Parachela</taxon>
        <taxon>Hypsibioidea</taxon>
        <taxon>Hypsibiidae</taxon>
        <taxon>Hypsibius</taxon>
    </lineage>
</organism>
<dbReference type="Pfam" id="PF00151">
    <property type="entry name" value="Lipase"/>
    <property type="match status" value="1"/>
</dbReference>